<dbReference type="SMART" id="SM00530">
    <property type="entry name" value="HTH_XRE"/>
    <property type="match status" value="1"/>
</dbReference>
<dbReference type="Pfam" id="PF13413">
    <property type="entry name" value="HTH_25"/>
    <property type="match status" value="1"/>
</dbReference>
<protein>
    <submittedName>
        <fullName evidence="2">DUF4115 domain-containing protein</fullName>
    </submittedName>
</protein>
<sequence length="272" mass="28974">MEPADKRIGDTVSVGMQLKRAREAQQLSLGDVAERLKLSVRQLEAIERDDYAFLPGPTFVRGFVRNYARFLNLDSVPLMRLLDEAFPPLDAELAISQQEVQSDTEAGRWGAPRLLLALLAAGAIAAAGWWFSTQPGSEEAPASPGDLSPMLTVEQPAAVDVVTEEVPQASAPAAAKPVASAPAVAVKVEPAVSPESGLRLSSTQESWVSVTDAKGQKLMFGSLMPGEEKTLAGTPPYRVRIGNASHVTVIYKGQPVDMTGKIRGSTATLKLD</sequence>
<dbReference type="PANTHER" id="PTHR34475">
    <property type="match status" value="1"/>
</dbReference>
<dbReference type="SUPFAM" id="SSF47413">
    <property type="entry name" value="lambda repressor-like DNA-binding domains"/>
    <property type="match status" value="1"/>
</dbReference>
<gene>
    <name evidence="2" type="ORF">GQF02_01125</name>
</gene>
<dbReference type="CDD" id="cd00093">
    <property type="entry name" value="HTH_XRE"/>
    <property type="match status" value="1"/>
</dbReference>
<proteinExistence type="predicted"/>
<evidence type="ECO:0000313" key="3">
    <source>
        <dbReference type="Proteomes" id="UP000467214"/>
    </source>
</evidence>
<reference evidence="2 3" key="1">
    <citation type="submission" date="2019-12" db="EMBL/GenBank/DDBJ databases">
        <title>Neisseriaceae gen. nov. sp. Genome sequencing and assembly.</title>
        <authorList>
            <person name="Liu Z."/>
            <person name="Li A."/>
        </authorList>
    </citation>
    <scope>NUCLEOTIDE SEQUENCE [LARGE SCALE GENOMIC DNA]</scope>
    <source>
        <strain evidence="2 3">B2N2-7</strain>
    </source>
</reference>
<evidence type="ECO:0000313" key="2">
    <source>
        <dbReference type="EMBL" id="MXR35601.1"/>
    </source>
</evidence>
<accession>A0A845BMC4</accession>
<dbReference type="InterPro" id="IPR025194">
    <property type="entry name" value="RodZ-like_C"/>
</dbReference>
<dbReference type="EMBL" id="WSSB01000001">
    <property type="protein sequence ID" value="MXR35601.1"/>
    <property type="molecule type" value="Genomic_DNA"/>
</dbReference>
<dbReference type="InterPro" id="IPR001387">
    <property type="entry name" value="Cro/C1-type_HTH"/>
</dbReference>
<dbReference type="Gene3D" id="1.10.260.40">
    <property type="entry name" value="lambda repressor-like DNA-binding domains"/>
    <property type="match status" value="1"/>
</dbReference>
<dbReference type="Pfam" id="PF13464">
    <property type="entry name" value="RodZ_C"/>
    <property type="match status" value="1"/>
</dbReference>
<dbReference type="InterPro" id="IPR050400">
    <property type="entry name" value="Bact_Cytoskel_RodZ"/>
</dbReference>
<dbReference type="GO" id="GO:0003677">
    <property type="term" value="F:DNA binding"/>
    <property type="evidence" value="ECO:0007669"/>
    <property type="project" value="InterPro"/>
</dbReference>
<dbReference type="InterPro" id="IPR010982">
    <property type="entry name" value="Lambda_DNA-bd_dom_sf"/>
</dbReference>
<name>A0A845BMC4_9NEIS</name>
<dbReference type="RefSeq" id="WP_160794279.1">
    <property type="nucleotide sequence ID" value="NZ_WSSB01000001.1"/>
</dbReference>
<dbReference type="AlphaFoldDB" id="A0A845BMC4"/>
<feature type="domain" description="HTH cro/C1-type" evidence="1">
    <location>
        <begin position="17"/>
        <end position="78"/>
    </location>
</feature>
<dbReference type="Proteomes" id="UP000467214">
    <property type="component" value="Unassembled WGS sequence"/>
</dbReference>
<organism evidence="2 3">
    <name type="scientific">Craterilacuibacter sinensis</name>
    <dbReference type="NCBI Taxonomy" id="2686017"/>
    <lineage>
        <taxon>Bacteria</taxon>
        <taxon>Pseudomonadati</taxon>
        <taxon>Pseudomonadota</taxon>
        <taxon>Betaproteobacteria</taxon>
        <taxon>Neisseriales</taxon>
        <taxon>Neisseriaceae</taxon>
        <taxon>Craterilacuibacter</taxon>
    </lineage>
</organism>
<keyword evidence="3" id="KW-1185">Reference proteome</keyword>
<dbReference type="PANTHER" id="PTHR34475:SF1">
    <property type="entry name" value="CYTOSKELETON PROTEIN RODZ"/>
    <property type="match status" value="1"/>
</dbReference>
<comment type="caution">
    <text evidence="2">The sequence shown here is derived from an EMBL/GenBank/DDBJ whole genome shotgun (WGS) entry which is preliminary data.</text>
</comment>
<evidence type="ECO:0000259" key="1">
    <source>
        <dbReference type="SMART" id="SM00530"/>
    </source>
</evidence>